<evidence type="ECO:0000256" key="4">
    <source>
        <dbReference type="SAM" id="Phobius"/>
    </source>
</evidence>
<dbReference type="GO" id="GO:0050380">
    <property type="term" value="F:undecaprenyl-diphosphatase activity"/>
    <property type="evidence" value="ECO:0007669"/>
    <property type="project" value="UniProtKB-EC"/>
</dbReference>
<protein>
    <recommendedName>
        <fullName evidence="1">undecaprenyl-diphosphate phosphatase</fullName>
        <ecNumber evidence="1">3.6.1.27</ecNumber>
    </recommendedName>
    <alternativeName>
        <fullName evidence="2">Undecaprenyl pyrophosphate phosphatase</fullName>
    </alternativeName>
</protein>
<feature type="transmembrane region" description="Helical" evidence="4">
    <location>
        <begin position="240"/>
        <end position="258"/>
    </location>
</feature>
<feature type="transmembrane region" description="Helical" evidence="4">
    <location>
        <begin position="168"/>
        <end position="185"/>
    </location>
</feature>
<dbReference type="EC" id="3.6.1.27" evidence="1"/>
<dbReference type="PANTHER" id="PTHR14969:SF13">
    <property type="entry name" value="AT30094P"/>
    <property type="match status" value="1"/>
</dbReference>
<keyword evidence="4" id="KW-1133">Transmembrane helix</keyword>
<dbReference type="EMBL" id="JACXLD010000002">
    <property type="protein sequence ID" value="MBD2858538.1"/>
    <property type="molecule type" value="Genomic_DNA"/>
</dbReference>
<dbReference type="Gene3D" id="1.20.144.10">
    <property type="entry name" value="Phosphatidic acid phosphatase type 2/haloperoxidase"/>
    <property type="match status" value="1"/>
</dbReference>
<feature type="transmembrane region" description="Helical" evidence="4">
    <location>
        <begin position="270"/>
        <end position="290"/>
    </location>
</feature>
<accession>A0A927BZN0</accession>
<evidence type="ECO:0000256" key="1">
    <source>
        <dbReference type="ARBA" id="ARBA00012374"/>
    </source>
</evidence>
<evidence type="ECO:0000313" key="7">
    <source>
        <dbReference type="Proteomes" id="UP000610558"/>
    </source>
</evidence>
<reference evidence="6" key="1">
    <citation type="submission" date="2020-09" db="EMBL/GenBank/DDBJ databases">
        <authorList>
            <person name="Yoon J.-W."/>
        </authorList>
    </citation>
    <scope>NUCLEOTIDE SEQUENCE</scope>
    <source>
        <strain evidence="6">KMU-158</strain>
    </source>
</reference>
<name>A0A927BZN0_9GAMM</name>
<dbReference type="Pfam" id="PF01569">
    <property type="entry name" value="PAP2"/>
    <property type="match status" value="1"/>
</dbReference>
<dbReference type="InterPro" id="IPR000326">
    <property type="entry name" value="PAP2/HPO"/>
</dbReference>
<evidence type="ECO:0000256" key="3">
    <source>
        <dbReference type="ARBA" id="ARBA00047594"/>
    </source>
</evidence>
<feature type="domain" description="Phosphatidic acid phosphatase type 2/haloperoxidase" evidence="5">
    <location>
        <begin position="117"/>
        <end position="231"/>
    </location>
</feature>
<evidence type="ECO:0000256" key="2">
    <source>
        <dbReference type="ARBA" id="ARBA00032707"/>
    </source>
</evidence>
<dbReference type="Proteomes" id="UP000610558">
    <property type="component" value="Unassembled WGS sequence"/>
</dbReference>
<keyword evidence="4" id="KW-0812">Transmembrane</keyword>
<sequence length="304" mass="33636">MRSSSQFKLSKSFSALRDLSNEMRREFQRSPVSKRPFRHLRELPRWNFTCGLILAYCLIAFALAAGIYFSQGYHGLFIDLNHGGAFLGSEFWAQLTVLGDTRVALALLLIVIYRHPQLLSATLIACLPTTLIIQLFKRTTEIARPSGFLDAELFHQTGKVLKMGSFPSGHSATAGVLFGLMILIAHTRTNKILLLSTLFLVALSRVMVGAHWPVDILVGSSIGLLCAVFAYWLSHKYRLCSAVSSQWSVVGLLIYAAISNLSSDSGYPQAHIGTVVLCFSALAIYLAHFLGFQPDRRWALGIAR</sequence>
<evidence type="ECO:0000313" key="6">
    <source>
        <dbReference type="EMBL" id="MBD2858538.1"/>
    </source>
</evidence>
<evidence type="ECO:0000259" key="5">
    <source>
        <dbReference type="SMART" id="SM00014"/>
    </source>
</evidence>
<dbReference type="InterPro" id="IPR036938">
    <property type="entry name" value="PAP2/HPO_sf"/>
</dbReference>
<feature type="transmembrane region" description="Helical" evidence="4">
    <location>
        <begin position="216"/>
        <end position="233"/>
    </location>
</feature>
<dbReference type="RefSeq" id="WP_190763450.1">
    <property type="nucleotide sequence ID" value="NZ_JACXLD010000002.1"/>
</dbReference>
<comment type="caution">
    <text evidence="6">The sequence shown here is derived from an EMBL/GenBank/DDBJ whole genome shotgun (WGS) entry which is preliminary data.</text>
</comment>
<dbReference type="AlphaFoldDB" id="A0A927BZN0"/>
<feature type="transmembrane region" description="Helical" evidence="4">
    <location>
        <begin position="192"/>
        <end position="210"/>
    </location>
</feature>
<dbReference type="SUPFAM" id="SSF48317">
    <property type="entry name" value="Acid phosphatase/Vanadium-dependent haloperoxidase"/>
    <property type="match status" value="1"/>
</dbReference>
<feature type="transmembrane region" description="Helical" evidence="4">
    <location>
        <begin position="46"/>
        <end position="71"/>
    </location>
</feature>
<organism evidence="6 7">
    <name type="scientific">Spongiibacter pelagi</name>
    <dbReference type="NCBI Taxonomy" id="2760804"/>
    <lineage>
        <taxon>Bacteria</taxon>
        <taxon>Pseudomonadati</taxon>
        <taxon>Pseudomonadota</taxon>
        <taxon>Gammaproteobacteria</taxon>
        <taxon>Cellvibrionales</taxon>
        <taxon>Spongiibacteraceae</taxon>
        <taxon>Spongiibacter</taxon>
    </lineage>
</organism>
<feature type="transmembrane region" description="Helical" evidence="4">
    <location>
        <begin position="91"/>
        <end position="111"/>
    </location>
</feature>
<proteinExistence type="predicted"/>
<dbReference type="SMART" id="SM00014">
    <property type="entry name" value="acidPPc"/>
    <property type="match status" value="1"/>
</dbReference>
<comment type="catalytic activity">
    <reaction evidence="3">
        <text>di-trans,octa-cis-undecaprenyl diphosphate + H2O = di-trans,octa-cis-undecaprenyl phosphate + phosphate + H(+)</text>
        <dbReference type="Rhea" id="RHEA:28094"/>
        <dbReference type="ChEBI" id="CHEBI:15377"/>
        <dbReference type="ChEBI" id="CHEBI:15378"/>
        <dbReference type="ChEBI" id="CHEBI:43474"/>
        <dbReference type="ChEBI" id="CHEBI:58405"/>
        <dbReference type="ChEBI" id="CHEBI:60392"/>
        <dbReference type="EC" id="3.6.1.27"/>
    </reaction>
</comment>
<keyword evidence="4" id="KW-0472">Membrane</keyword>
<feature type="transmembrane region" description="Helical" evidence="4">
    <location>
        <begin position="118"/>
        <end position="136"/>
    </location>
</feature>
<keyword evidence="7" id="KW-1185">Reference proteome</keyword>
<gene>
    <name evidence="6" type="ORF">IB286_05900</name>
</gene>
<dbReference type="PANTHER" id="PTHR14969">
    <property type="entry name" value="SPHINGOSINE-1-PHOSPHATE PHOSPHOHYDROLASE"/>
    <property type="match status" value="1"/>
</dbReference>